<sequence length="634" mass="67177">TAITFTQAMLLQNASDVDSSDLTAVNLHIDPQYGTLEDNQDGTFTFTPKADFHGDVPFTFDVDDNDGSVTPASGSIAVDAVADAPELSVTDGDNNAIPGNVVDTDPDEVIELNIAANLTDQDLSETLSVTIDGVPEGGVLRYDGQAVLDSQDNGLTSYVDTEVTVTFAGEGAGFKNSVGYYRVDEDGNISDVELVYDNASQVKGGGDLLPGESSFSFELDQGDSFNIFVIPNGFNKNDFDNLGEGHFEFRDQDGNPATMSSTDPQLVFAGDDGSETVIRSQFGDAIFHGGSSENLNQDNFQHTHTTLNDDGQIVYGIEDWLGGGDRDYDDFMFTIDMGEENSTIFRGEILSDGETPIVLPTVALEETIQLQLPEDFNDEFDLVVEATATEISNDDSASTAQTIHVDAREFAPEVTGPASASTDEDTTITITQDALLANASDADGDAMVAQNVTTTHPGVEIVDNGNGTFDITPPQDFHGDIILSFDITDGEFTTPTQMELTVDPVNDAVVAEDDSSLPGSDAPSIATFGADVEPSAIEVEEDGQLIISPSDLLANDTDVDGDELTITGVEATDDTHGTVELDENGNVVFTPDADYNGPASFTYTVTDGHDTFDTATVTVDVLAVNDAAVVGETD</sequence>
<dbReference type="EMBL" id="JANEYT010000166">
    <property type="protein sequence ID" value="MCQ1061383.1"/>
    <property type="molecule type" value="Genomic_DNA"/>
</dbReference>
<comment type="caution">
    <text evidence="2">The sequence shown here is derived from an EMBL/GenBank/DDBJ whole genome shotgun (WGS) entry which is preliminary data.</text>
</comment>
<dbReference type="Proteomes" id="UP001524460">
    <property type="component" value="Unassembled WGS sequence"/>
</dbReference>
<keyword evidence="3" id="KW-1185">Reference proteome</keyword>
<reference evidence="2 3" key="1">
    <citation type="submission" date="2022-07" db="EMBL/GenBank/DDBJ databases">
        <title>Photobacterium pectinilyticum sp. nov., a marine bacterium isolated from surface seawater of Qingdao offshore.</title>
        <authorList>
            <person name="Wang X."/>
        </authorList>
    </citation>
    <scope>NUCLEOTIDE SEQUENCE [LARGE SCALE GENOMIC DNA]</scope>
    <source>
        <strain evidence="2 3">ZSDE20</strain>
    </source>
</reference>
<evidence type="ECO:0000313" key="2">
    <source>
        <dbReference type="EMBL" id="MCQ1061383.1"/>
    </source>
</evidence>
<name>A0ABT1N9G3_9GAMM</name>
<dbReference type="NCBIfam" id="NF012211">
    <property type="entry name" value="tand_rpt_95"/>
    <property type="match status" value="3"/>
</dbReference>
<feature type="domain" description="Cadherin-like" evidence="1">
    <location>
        <begin position="537"/>
        <end position="621"/>
    </location>
</feature>
<dbReference type="Gene3D" id="2.60.40.3440">
    <property type="match status" value="1"/>
</dbReference>
<dbReference type="Pfam" id="PF17892">
    <property type="entry name" value="Cadherin_5"/>
    <property type="match status" value="3"/>
</dbReference>
<gene>
    <name evidence="2" type="ORF">NHN17_25540</name>
</gene>
<proteinExistence type="predicted"/>
<feature type="non-terminal residue" evidence="2">
    <location>
        <position position="1"/>
    </location>
</feature>
<evidence type="ECO:0000259" key="1">
    <source>
        <dbReference type="Pfam" id="PF17892"/>
    </source>
</evidence>
<accession>A0ABT1N9G3</accession>
<organism evidence="2 3">
    <name type="scientific">Photobacterium pectinilyticum</name>
    <dbReference type="NCBI Taxonomy" id="2906793"/>
    <lineage>
        <taxon>Bacteria</taxon>
        <taxon>Pseudomonadati</taxon>
        <taxon>Pseudomonadota</taxon>
        <taxon>Gammaproteobacteria</taxon>
        <taxon>Vibrionales</taxon>
        <taxon>Vibrionaceae</taxon>
        <taxon>Photobacterium</taxon>
    </lineage>
</organism>
<feature type="domain" description="Cadherin-like" evidence="1">
    <location>
        <begin position="1"/>
        <end position="78"/>
    </location>
</feature>
<dbReference type="Gene3D" id="2.60.40.2810">
    <property type="match status" value="1"/>
</dbReference>
<dbReference type="RefSeq" id="WP_255045504.1">
    <property type="nucleotide sequence ID" value="NZ_JANEYT010000166.1"/>
</dbReference>
<dbReference type="InterPro" id="IPR041690">
    <property type="entry name" value="Cadherin_5"/>
</dbReference>
<feature type="domain" description="Cadherin-like" evidence="1">
    <location>
        <begin position="411"/>
        <end position="502"/>
    </location>
</feature>
<feature type="non-terminal residue" evidence="2">
    <location>
        <position position="634"/>
    </location>
</feature>
<evidence type="ECO:0000313" key="3">
    <source>
        <dbReference type="Proteomes" id="UP001524460"/>
    </source>
</evidence>
<protein>
    <submittedName>
        <fullName evidence="2">Cadherin-like domain-containing protein</fullName>
    </submittedName>
</protein>